<keyword evidence="1 2" id="KW-0378">Hydrolase</keyword>
<evidence type="ECO:0000256" key="1">
    <source>
        <dbReference type="ARBA" id="ARBA00022801"/>
    </source>
</evidence>
<dbReference type="EC" id="3.5.3.6" evidence="2"/>
<dbReference type="InParanoid" id="Q6KZA4"/>
<evidence type="ECO:0000313" key="2">
    <source>
        <dbReference type="EMBL" id="AAT43948.1"/>
    </source>
</evidence>
<dbReference type="AlphaFoldDB" id="Q6KZA4"/>
<gene>
    <name evidence="2" type="ordered locus">PTO1363</name>
</gene>
<dbReference type="GO" id="GO:0019546">
    <property type="term" value="P:L-arginine deiminase pathway"/>
    <property type="evidence" value="ECO:0007669"/>
    <property type="project" value="TreeGrafter"/>
</dbReference>
<dbReference type="PANTHER" id="PTHR47271:SF2">
    <property type="entry name" value="ARGININE DEIMINASE"/>
    <property type="match status" value="1"/>
</dbReference>
<evidence type="ECO:0000313" key="3">
    <source>
        <dbReference type="Proteomes" id="UP000000438"/>
    </source>
</evidence>
<protein>
    <submittedName>
        <fullName evidence="2">Arginine deiminase</fullName>
        <ecNumber evidence="2">3.5.3.6</ecNumber>
    </submittedName>
</protein>
<dbReference type="Pfam" id="PF02274">
    <property type="entry name" value="ADI"/>
    <property type="match status" value="1"/>
</dbReference>
<dbReference type="STRING" id="263820.PTO1363"/>
<proteinExistence type="predicted"/>
<dbReference type="PRINTS" id="PR01466">
    <property type="entry name" value="ARGDEIMINASE"/>
</dbReference>
<organism evidence="2 3">
    <name type="scientific">Picrophilus torridus (strain ATCC 700027 / DSM 9790 / JCM 10055 / NBRC 100828 / KAW 2/3)</name>
    <dbReference type="NCBI Taxonomy" id="1122961"/>
    <lineage>
        <taxon>Archaea</taxon>
        <taxon>Methanobacteriati</taxon>
        <taxon>Thermoplasmatota</taxon>
        <taxon>Thermoplasmata</taxon>
        <taxon>Thermoplasmatales</taxon>
        <taxon>Picrophilaceae</taxon>
        <taxon>Picrophilus</taxon>
    </lineage>
</organism>
<dbReference type="GO" id="GO:0016990">
    <property type="term" value="F:arginine deiminase activity"/>
    <property type="evidence" value="ECO:0007669"/>
    <property type="project" value="UniProtKB-EC"/>
</dbReference>
<dbReference type="PaxDb" id="263820-PTO1363"/>
<dbReference type="PATRIC" id="fig|263820.9.peg.1417"/>
<dbReference type="eggNOG" id="arCOG03108">
    <property type="taxonomic scope" value="Archaea"/>
</dbReference>
<dbReference type="EMBL" id="AE017261">
    <property type="protein sequence ID" value="AAT43948.1"/>
    <property type="molecule type" value="Genomic_DNA"/>
</dbReference>
<dbReference type="Gene3D" id="3.75.10.10">
    <property type="entry name" value="L-arginine/glycine Amidinotransferase, Chain A"/>
    <property type="match status" value="1"/>
</dbReference>
<sequence>MIRAEWNSLKKVMLHRPGMEINYAMFAPKAFLFERPFNYMRAIEEHKMLEEKLKENNINVIILKDEIIKKALESDAFMDKLREKVISIVKYYGTKELIENARNDLEKNIKYIDPETLFNAFITELSIDLKSYLNGIEYPTVYSNLPLANLYFMRDQQAISSGIIIGNMRMNQRRKETDITEFFFREVLNENRIARVKNGYFEGGDFMPAGSFAIIGTGSRTDINGAIDAMNSGLMDFDEILIVNNPNYDFMSYNPQFNMHLDTYFNIAGDGIVVTSENLIKNAAATIYQKNGDKYERAFETTLFDYIKKRDFNIIDMNLAEQLSYSSNFLTLSDKKIIAVDSKRIIEKLIEEKVFPGNIEGMIKKQISNEFMPDKRAMIDHGIDVIKIDLSEITGGYGGAHCMSSAIIRN</sequence>
<dbReference type="InterPro" id="IPR003876">
    <property type="entry name" value="Arg_deiminase"/>
</dbReference>
<dbReference type="HOGENOM" id="CLU_049514_0_0_2"/>
<name>Q6KZA4_PICTO</name>
<dbReference type="SUPFAM" id="SSF55909">
    <property type="entry name" value="Pentein"/>
    <property type="match status" value="1"/>
</dbReference>
<dbReference type="Proteomes" id="UP000000438">
    <property type="component" value="Chromosome"/>
</dbReference>
<dbReference type="RefSeq" id="WP_011178164.1">
    <property type="nucleotide sequence ID" value="NC_005877.1"/>
</dbReference>
<dbReference type="GeneID" id="2845032"/>
<dbReference type="KEGG" id="pto:PTO1363"/>
<accession>Q6KZA4</accession>
<reference evidence="2 3" key="1">
    <citation type="journal article" date="2004" name="Proc. Natl. Acad. Sci. U.S.A.">
        <title>Genome sequence of Picrophilus torridus and its implications for life around pH 0.</title>
        <authorList>
            <person name="Futterer O."/>
            <person name="Angelov A."/>
            <person name="Liesegang H."/>
            <person name="Gottschalk G."/>
            <person name="Schleper C."/>
            <person name="Schepers B."/>
            <person name="Dock C."/>
            <person name="Antranikian G."/>
            <person name="Liebl W."/>
        </authorList>
    </citation>
    <scope>NUCLEOTIDE SEQUENCE [LARGE SCALE GENOMIC DNA]</scope>
    <source>
        <strain evidence="3">ATCC 700027 / DSM 9790 / JCM 10055 / NBRC 100828</strain>
    </source>
</reference>
<dbReference type="PANTHER" id="PTHR47271">
    <property type="entry name" value="ARGININE DEIMINASE"/>
    <property type="match status" value="1"/>
</dbReference>